<dbReference type="AlphaFoldDB" id="A0A665UU96"/>
<dbReference type="GO" id="GO:0004888">
    <property type="term" value="F:transmembrane signaling receptor activity"/>
    <property type="evidence" value="ECO:0007669"/>
    <property type="project" value="TreeGrafter"/>
</dbReference>
<evidence type="ECO:0000313" key="9">
    <source>
        <dbReference type="Proteomes" id="UP000472264"/>
    </source>
</evidence>
<keyword evidence="5" id="KW-0812">Transmembrane</keyword>
<dbReference type="Pfam" id="PF17736">
    <property type="entry name" value="Ig_C17orf99"/>
    <property type="match status" value="1"/>
</dbReference>
<dbReference type="PANTHER" id="PTHR11481:SF125">
    <property type="entry name" value="PLATELET ENDOTHELIAL CELL ADHESION MOLECULE-LIKE ISOFORM X1"/>
    <property type="match status" value="1"/>
</dbReference>
<keyword evidence="5" id="KW-0472">Membrane</keyword>
<feature type="region of interest" description="Disordered" evidence="4">
    <location>
        <begin position="702"/>
        <end position="728"/>
    </location>
</feature>
<keyword evidence="9" id="KW-1185">Reference proteome</keyword>
<protein>
    <submittedName>
        <fullName evidence="8">Platelet endothelial cell adhesion molecule-like</fullName>
    </submittedName>
</protein>
<keyword evidence="5" id="KW-1133">Transmembrane helix</keyword>
<dbReference type="InterPro" id="IPR050488">
    <property type="entry name" value="Ig_Fc_receptor"/>
</dbReference>
<name>A0A665UU96_ECHNA</name>
<reference evidence="8" key="2">
    <citation type="submission" date="2025-08" db="UniProtKB">
        <authorList>
            <consortium name="Ensembl"/>
        </authorList>
    </citation>
    <scope>IDENTIFICATION</scope>
</reference>
<evidence type="ECO:0000259" key="7">
    <source>
        <dbReference type="PROSITE" id="PS50835"/>
    </source>
</evidence>
<accession>A0A665UU96</accession>
<evidence type="ECO:0000256" key="6">
    <source>
        <dbReference type="SAM" id="SignalP"/>
    </source>
</evidence>
<dbReference type="GO" id="GO:0007166">
    <property type="term" value="P:cell surface receptor signaling pathway"/>
    <property type="evidence" value="ECO:0007669"/>
    <property type="project" value="TreeGrafter"/>
</dbReference>
<evidence type="ECO:0000256" key="4">
    <source>
        <dbReference type="SAM" id="MobiDB-lite"/>
    </source>
</evidence>
<evidence type="ECO:0000256" key="3">
    <source>
        <dbReference type="ARBA" id="ARBA00023180"/>
    </source>
</evidence>
<keyword evidence="3" id="KW-0325">Glycoprotein</keyword>
<feature type="domain" description="Ig-like" evidence="7">
    <location>
        <begin position="399"/>
        <end position="489"/>
    </location>
</feature>
<reference evidence="8" key="1">
    <citation type="submission" date="2021-04" db="EMBL/GenBank/DDBJ databases">
        <authorList>
            <consortium name="Wellcome Sanger Institute Data Sharing"/>
        </authorList>
    </citation>
    <scope>NUCLEOTIDE SEQUENCE [LARGE SCALE GENOMIC DNA]</scope>
</reference>
<dbReference type="Pfam" id="PF13895">
    <property type="entry name" value="Ig_2"/>
    <property type="match status" value="1"/>
</dbReference>
<dbReference type="SUPFAM" id="SSF48726">
    <property type="entry name" value="Immunoglobulin"/>
    <property type="match status" value="3"/>
</dbReference>
<dbReference type="GO" id="GO:0006955">
    <property type="term" value="P:immune response"/>
    <property type="evidence" value="ECO:0007669"/>
    <property type="project" value="TreeGrafter"/>
</dbReference>
<dbReference type="Proteomes" id="UP000472264">
    <property type="component" value="Chromosome 1"/>
</dbReference>
<dbReference type="Ensembl" id="ENSENLT00000024043.1">
    <property type="protein sequence ID" value="ENSENLP00000023268.1"/>
    <property type="gene ID" value="ENSENLG00000010553.1"/>
</dbReference>
<gene>
    <name evidence="8" type="primary">pecam1b</name>
</gene>
<dbReference type="InterPro" id="IPR036179">
    <property type="entry name" value="Ig-like_dom_sf"/>
</dbReference>
<feature type="domain" description="Ig-like" evidence="7">
    <location>
        <begin position="495"/>
        <end position="584"/>
    </location>
</feature>
<feature type="chain" id="PRO_5025333366" evidence="6">
    <location>
        <begin position="22"/>
        <end position="728"/>
    </location>
</feature>
<evidence type="ECO:0000256" key="5">
    <source>
        <dbReference type="SAM" id="Phobius"/>
    </source>
</evidence>
<dbReference type="CDD" id="cd00096">
    <property type="entry name" value="Ig"/>
    <property type="match status" value="1"/>
</dbReference>
<dbReference type="InterPro" id="IPR007110">
    <property type="entry name" value="Ig-like_dom"/>
</dbReference>
<dbReference type="GO" id="GO:0098742">
    <property type="term" value="P:cell-cell adhesion via plasma-membrane adhesion molecules"/>
    <property type="evidence" value="ECO:0007669"/>
    <property type="project" value="TreeGrafter"/>
</dbReference>
<dbReference type="OrthoDB" id="9950534at2759"/>
<feature type="transmembrane region" description="Helical" evidence="5">
    <location>
        <begin position="595"/>
        <end position="616"/>
    </location>
</feature>
<evidence type="ECO:0000313" key="8">
    <source>
        <dbReference type="Ensembl" id="ENSENLP00000023268.1"/>
    </source>
</evidence>
<dbReference type="InterPro" id="IPR003599">
    <property type="entry name" value="Ig_sub"/>
</dbReference>
<dbReference type="PROSITE" id="PS50835">
    <property type="entry name" value="IG_LIKE"/>
    <property type="match status" value="2"/>
</dbReference>
<evidence type="ECO:0000256" key="2">
    <source>
        <dbReference type="ARBA" id="ARBA00023157"/>
    </source>
</evidence>
<organism evidence="8 9">
    <name type="scientific">Echeneis naucrates</name>
    <name type="common">Live sharksucker</name>
    <dbReference type="NCBI Taxonomy" id="173247"/>
    <lineage>
        <taxon>Eukaryota</taxon>
        <taxon>Metazoa</taxon>
        <taxon>Chordata</taxon>
        <taxon>Craniata</taxon>
        <taxon>Vertebrata</taxon>
        <taxon>Euteleostomi</taxon>
        <taxon>Actinopterygii</taxon>
        <taxon>Neopterygii</taxon>
        <taxon>Teleostei</taxon>
        <taxon>Neoteleostei</taxon>
        <taxon>Acanthomorphata</taxon>
        <taxon>Carangaria</taxon>
        <taxon>Carangiformes</taxon>
        <taxon>Echeneidae</taxon>
        <taxon>Echeneis</taxon>
    </lineage>
</organism>
<dbReference type="InParanoid" id="A0A665UU96"/>
<dbReference type="SMART" id="SM00409">
    <property type="entry name" value="IG"/>
    <property type="match status" value="3"/>
</dbReference>
<dbReference type="GO" id="GO:0009897">
    <property type="term" value="C:external side of plasma membrane"/>
    <property type="evidence" value="ECO:0007669"/>
    <property type="project" value="TreeGrafter"/>
</dbReference>
<sequence>MGLLLLFTSALLSSYFHRGDMADMSQFFTIRDVILSFEPSANVTRGTNVTVRCKAVVSSYKQEPLTCQYTLYEGNTQVYNMTSSTSEDLLYLLPNTRVSNTGKYMCKINIKGKESRSESKKLTVTGLSKPELHINKDVVNEEDEVTARCTAPSETGSFYFRFYRDSEVILEEQGSSNHYEAKFRLRKTGNTTIQCEYGVAILSLTIWSNKSNTVNISVKELFSPPVLDIDPQLKIYEGDTIRITCTNRNSLDSSEKANLYLSHGDKLLNRGETEINHSMVALAKDPREFECRQEVRKVVKVTTKTISVTELFSAPILTMSPAEVFEKEYLTLTCKSASYASERIHGGELTYTLEPSNRLLSSRKPGVFSGMVGSDSFSCTCAAQAKGIVKHSETLTVHPKVSVSTPEISVKGQAVLGRPINIRCQSASGSFPISYTLIKEKDLLRTTTVKLPTEEAVFTVIITRPEELKTYTCQAKNNPNNAKASERLNAAVIEPLSDLTLTVKPKASDILEEEVLMLTCIAKGTPPVTFNVYHIGKEEPVHTYISEQNYTNYVVPKLSKKHSGKYYCEAVNNAKNIIRSEKVTIEVRLALWKKALIGGICLLVVSVLVVICVVYFKSKKVRALRPAVSVWSERPPEPVNDEESSVVSSEPDVEYTEVVHPQPVDATRVPLRKGTDTVYSELKNPLHGAAGHHDYGSVEYAELNGEQPEVGHHLPDINSYQDLPEPVD</sequence>
<dbReference type="InterPro" id="IPR040878">
    <property type="entry name" value="IL-40-like_Ig"/>
</dbReference>
<proteinExistence type="predicted"/>
<feature type="signal peptide" evidence="6">
    <location>
        <begin position="1"/>
        <end position="21"/>
    </location>
</feature>
<evidence type="ECO:0000256" key="1">
    <source>
        <dbReference type="ARBA" id="ARBA00022729"/>
    </source>
</evidence>
<dbReference type="PANTHER" id="PTHR11481">
    <property type="entry name" value="IMMUNOGLOBULIN FC RECEPTOR"/>
    <property type="match status" value="1"/>
</dbReference>
<dbReference type="Gene3D" id="2.60.40.10">
    <property type="entry name" value="Immunoglobulins"/>
    <property type="match status" value="4"/>
</dbReference>
<keyword evidence="2" id="KW-1015">Disulfide bond</keyword>
<dbReference type="OMA" id="CAITIMG"/>
<dbReference type="InterPro" id="IPR013783">
    <property type="entry name" value="Ig-like_fold"/>
</dbReference>
<reference evidence="8" key="3">
    <citation type="submission" date="2025-09" db="UniProtKB">
        <authorList>
            <consortium name="Ensembl"/>
        </authorList>
    </citation>
    <scope>IDENTIFICATION</scope>
</reference>
<keyword evidence="1 6" id="KW-0732">Signal</keyword>
<dbReference type="Pfam" id="PF13927">
    <property type="entry name" value="Ig_3"/>
    <property type="match status" value="1"/>
</dbReference>